<dbReference type="InterPro" id="IPR036388">
    <property type="entry name" value="WH-like_DNA-bd_sf"/>
</dbReference>
<dbReference type="InterPro" id="IPR039422">
    <property type="entry name" value="MarR/SlyA-like"/>
</dbReference>
<dbReference type="GO" id="GO:0003700">
    <property type="term" value="F:DNA-binding transcription factor activity"/>
    <property type="evidence" value="ECO:0007669"/>
    <property type="project" value="InterPro"/>
</dbReference>
<evidence type="ECO:0000313" key="3">
    <source>
        <dbReference type="Proteomes" id="UP000035955"/>
    </source>
</evidence>
<accession>A0A0J6SZA0</accession>
<dbReference type="PANTHER" id="PTHR33164">
    <property type="entry name" value="TRANSCRIPTIONAL REGULATOR, MARR FAMILY"/>
    <property type="match status" value="1"/>
</dbReference>
<dbReference type="PROSITE" id="PS50995">
    <property type="entry name" value="HTH_MARR_2"/>
    <property type="match status" value="1"/>
</dbReference>
<dbReference type="PRINTS" id="PR00598">
    <property type="entry name" value="HTHMARR"/>
</dbReference>
<dbReference type="PANTHER" id="PTHR33164:SF43">
    <property type="entry name" value="HTH-TYPE TRANSCRIPTIONAL REPRESSOR YETL"/>
    <property type="match status" value="1"/>
</dbReference>
<dbReference type="SMART" id="SM00347">
    <property type="entry name" value="HTH_MARR"/>
    <property type="match status" value="1"/>
</dbReference>
<dbReference type="SUPFAM" id="SSF46785">
    <property type="entry name" value="Winged helix' DNA-binding domain"/>
    <property type="match status" value="1"/>
</dbReference>
<dbReference type="Gene3D" id="1.10.10.10">
    <property type="entry name" value="Winged helix-like DNA-binding domain superfamily/Winged helix DNA-binding domain"/>
    <property type="match status" value="1"/>
</dbReference>
<dbReference type="EMBL" id="LABY01000066">
    <property type="protein sequence ID" value="KMO38952.1"/>
    <property type="molecule type" value="Genomic_DNA"/>
</dbReference>
<comment type="caution">
    <text evidence="2">The sequence shown here is derived from an EMBL/GenBank/DDBJ whole genome shotgun (WGS) entry which is preliminary data.</text>
</comment>
<dbReference type="InterPro" id="IPR000835">
    <property type="entry name" value="HTH_MarR-typ"/>
</dbReference>
<dbReference type="Proteomes" id="UP000035955">
    <property type="component" value="Unassembled WGS sequence"/>
</dbReference>
<sequence>MDRFDLANRLFFRLYQSSNLLHKVGTRAVSSFGSTTQQWAVLGALARPRVAADGVSVKELIAFLLLTRQNLTIVLDRLEGRGWIERVPDPVDRRSRRVRLTPAGQAEWTRMLVEIGDFYEASLAGLSADELLQLYRLLDRLKSGLAAMD</sequence>
<organism evidence="2 3">
    <name type="scientific">Methylobacterium variabile</name>
    <dbReference type="NCBI Taxonomy" id="298794"/>
    <lineage>
        <taxon>Bacteria</taxon>
        <taxon>Pseudomonadati</taxon>
        <taxon>Pseudomonadota</taxon>
        <taxon>Alphaproteobacteria</taxon>
        <taxon>Hyphomicrobiales</taxon>
        <taxon>Methylobacteriaceae</taxon>
        <taxon>Methylobacterium</taxon>
    </lineage>
</organism>
<gene>
    <name evidence="2" type="ORF">VQ02_10870</name>
</gene>
<dbReference type="PATRIC" id="fig|298794.3.peg.6797"/>
<proteinExistence type="predicted"/>
<reference evidence="2 3" key="1">
    <citation type="submission" date="2015-03" db="EMBL/GenBank/DDBJ databases">
        <title>Genome sequencing of Methylobacterium variabile DSM 16961.</title>
        <authorList>
            <person name="Chaudhry V."/>
            <person name="Patil P.B."/>
        </authorList>
    </citation>
    <scope>NUCLEOTIDE SEQUENCE [LARGE SCALE GENOMIC DNA]</scope>
    <source>
        <strain evidence="2 3">DSM 16961</strain>
    </source>
</reference>
<evidence type="ECO:0000259" key="1">
    <source>
        <dbReference type="PROSITE" id="PS50995"/>
    </source>
</evidence>
<dbReference type="Pfam" id="PF12802">
    <property type="entry name" value="MarR_2"/>
    <property type="match status" value="1"/>
</dbReference>
<feature type="domain" description="HTH marR-type" evidence="1">
    <location>
        <begin position="7"/>
        <end position="143"/>
    </location>
</feature>
<name>A0A0J6SZA0_9HYPH</name>
<protein>
    <recommendedName>
        <fullName evidence="1">HTH marR-type domain-containing protein</fullName>
    </recommendedName>
</protein>
<keyword evidence="3" id="KW-1185">Reference proteome</keyword>
<evidence type="ECO:0000313" key="2">
    <source>
        <dbReference type="EMBL" id="KMO38952.1"/>
    </source>
</evidence>
<dbReference type="GO" id="GO:0006950">
    <property type="term" value="P:response to stress"/>
    <property type="evidence" value="ECO:0007669"/>
    <property type="project" value="TreeGrafter"/>
</dbReference>
<dbReference type="AlphaFoldDB" id="A0A0J6SZA0"/>
<dbReference type="InterPro" id="IPR036390">
    <property type="entry name" value="WH_DNA-bd_sf"/>
</dbReference>